<keyword evidence="4 5" id="KW-0833">Ubl conjugation pathway</keyword>
<dbReference type="InterPro" id="IPR013083">
    <property type="entry name" value="Znf_RING/FYVE/PHD"/>
</dbReference>
<dbReference type="PANTHER" id="PTHR22849:SF132">
    <property type="entry name" value="E3 UBIQUITIN-PROTEIN LIGASE PUB23"/>
    <property type="match status" value="1"/>
</dbReference>
<gene>
    <name evidence="7" type="ORF">Sradi_5483700</name>
</gene>
<dbReference type="Gene3D" id="1.25.10.10">
    <property type="entry name" value="Leucine-rich Repeat Variant"/>
    <property type="match status" value="1"/>
</dbReference>
<dbReference type="Pfam" id="PF25598">
    <property type="entry name" value="ARM_PUB"/>
    <property type="match status" value="1"/>
</dbReference>
<dbReference type="InterPro" id="IPR058678">
    <property type="entry name" value="ARM_PUB"/>
</dbReference>
<keyword evidence="3 5" id="KW-0808">Transferase</keyword>
<dbReference type="InterPro" id="IPR045210">
    <property type="entry name" value="RING-Ubox_PUB"/>
</dbReference>
<dbReference type="PROSITE" id="PS51698">
    <property type="entry name" value="U_BOX"/>
    <property type="match status" value="1"/>
</dbReference>
<dbReference type="SMART" id="SM00504">
    <property type="entry name" value="Ubox"/>
    <property type="match status" value="1"/>
</dbReference>
<dbReference type="Gene3D" id="3.30.40.10">
    <property type="entry name" value="Zinc/RING finger domain, C3HC4 (zinc finger)"/>
    <property type="match status" value="1"/>
</dbReference>
<comment type="caution">
    <text evidence="7">The sequence shown here is derived from an EMBL/GenBank/DDBJ whole genome shotgun (WGS) entry which is preliminary data.</text>
</comment>
<protein>
    <recommendedName>
        <fullName evidence="5 6">U-box domain-containing protein</fullName>
        <ecNumber evidence="5">2.3.2.27</ecNumber>
    </recommendedName>
    <alternativeName>
        <fullName evidence="5">RING-type E3 ubiquitin transferase PUB</fullName>
    </alternativeName>
</protein>
<dbReference type="PANTHER" id="PTHR22849">
    <property type="entry name" value="WDSAM1 PROTEIN"/>
    <property type="match status" value="1"/>
</dbReference>
<organism evidence="7">
    <name type="scientific">Sesamum radiatum</name>
    <name type="common">Black benniseed</name>
    <dbReference type="NCBI Taxonomy" id="300843"/>
    <lineage>
        <taxon>Eukaryota</taxon>
        <taxon>Viridiplantae</taxon>
        <taxon>Streptophyta</taxon>
        <taxon>Embryophyta</taxon>
        <taxon>Tracheophyta</taxon>
        <taxon>Spermatophyta</taxon>
        <taxon>Magnoliopsida</taxon>
        <taxon>eudicotyledons</taxon>
        <taxon>Gunneridae</taxon>
        <taxon>Pentapetalae</taxon>
        <taxon>asterids</taxon>
        <taxon>lamiids</taxon>
        <taxon>Lamiales</taxon>
        <taxon>Pedaliaceae</taxon>
        <taxon>Sesamum</taxon>
    </lineage>
</organism>
<comment type="pathway">
    <text evidence="2 5">Protein modification; protein ubiquitination.</text>
</comment>
<proteinExistence type="predicted"/>
<evidence type="ECO:0000259" key="6">
    <source>
        <dbReference type="PROSITE" id="PS51698"/>
    </source>
</evidence>
<sequence length="412" mass="45716">MAEIEVPPYFLCPITLDIMKDPVTVSTGITYDRDSIEEWIFSQRNNTCPVTKQLLLVDPELTPNITLRRLIQSWCTLHASHGVERLPTPKAPVSKPQLMKLLKDANSPQKQIKCLETLKSMASQNQTNKRCMEAAGAAEFLASLVVKKTLEASRGEDSEFDLSDSRKACDEALSVLYSLQLSESGLKSLNNSEFVESLTLVMQSGSYESRAYSVMLLKSMLEVAEPSLLINLPHEFFAELAQILNDQISQKASKATLKVLIIACPWGRNRIKAVESGSVPVLIDLLLDSYEKRACEMMLTVLDLLCQCAEGRAELLKHGAGLAIVSKKILRVSQAASERAVRILHSVARFSATPRVLQEMLQIGIVTKLCLVVQVECGSKTKERARDMLKLHARAWRNSACIPKNLISSYPS</sequence>
<evidence type="ECO:0000256" key="2">
    <source>
        <dbReference type="ARBA" id="ARBA00004906"/>
    </source>
</evidence>
<reference evidence="7" key="2">
    <citation type="journal article" date="2024" name="Plant">
        <title>Genomic evolution and insights into agronomic trait innovations of Sesamum species.</title>
        <authorList>
            <person name="Miao H."/>
            <person name="Wang L."/>
            <person name="Qu L."/>
            <person name="Liu H."/>
            <person name="Sun Y."/>
            <person name="Le M."/>
            <person name="Wang Q."/>
            <person name="Wei S."/>
            <person name="Zheng Y."/>
            <person name="Lin W."/>
            <person name="Duan Y."/>
            <person name="Cao H."/>
            <person name="Xiong S."/>
            <person name="Wang X."/>
            <person name="Wei L."/>
            <person name="Li C."/>
            <person name="Ma Q."/>
            <person name="Ju M."/>
            <person name="Zhao R."/>
            <person name="Li G."/>
            <person name="Mu C."/>
            <person name="Tian Q."/>
            <person name="Mei H."/>
            <person name="Zhang T."/>
            <person name="Gao T."/>
            <person name="Zhang H."/>
        </authorList>
    </citation>
    <scope>NUCLEOTIDE SEQUENCE</scope>
    <source>
        <strain evidence="7">G02</strain>
    </source>
</reference>
<accession>A0AAW2LA88</accession>
<dbReference type="CDD" id="cd16664">
    <property type="entry name" value="RING-Ubox_PUB"/>
    <property type="match status" value="1"/>
</dbReference>
<reference evidence="7" key="1">
    <citation type="submission" date="2020-06" db="EMBL/GenBank/DDBJ databases">
        <authorList>
            <person name="Li T."/>
            <person name="Hu X."/>
            <person name="Zhang T."/>
            <person name="Song X."/>
            <person name="Zhang H."/>
            <person name="Dai N."/>
            <person name="Sheng W."/>
            <person name="Hou X."/>
            <person name="Wei L."/>
        </authorList>
    </citation>
    <scope>NUCLEOTIDE SEQUENCE</scope>
    <source>
        <strain evidence="7">G02</strain>
        <tissue evidence="7">Leaf</tissue>
    </source>
</reference>
<dbReference type="Pfam" id="PF04564">
    <property type="entry name" value="U-box"/>
    <property type="match status" value="1"/>
</dbReference>
<dbReference type="SUPFAM" id="SSF57850">
    <property type="entry name" value="RING/U-box"/>
    <property type="match status" value="1"/>
</dbReference>
<dbReference type="EC" id="2.3.2.27" evidence="5"/>
<evidence type="ECO:0000256" key="3">
    <source>
        <dbReference type="ARBA" id="ARBA00022679"/>
    </source>
</evidence>
<name>A0AAW2LA88_SESRA</name>
<evidence type="ECO:0000313" key="7">
    <source>
        <dbReference type="EMBL" id="KAL0316055.1"/>
    </source>
</evidence>
<dbReference type="InterPro" id="IPR045185">
    <property type="entry name" value="PUB22/23/24-like"/>
</dbReference>
<feature type="domain" description="U-box" evidence="6">
    <location>
        <begin position="5"/>
        <end position="81"/>
    </location>
</feature>
<comment type="catalytic activity">
    <reaction evidence="1 5">
        <text>S-ubiquitinyl-[E2 ubiquitin-conjugating enzyme]-L-cysteine + [acceptor protein]-L-lysine = [E2 ubiquitin-conjugating enzyme]-L-cysteine + N(6)-ubiquitinyl-[acceptor protein]-L-lysine.</text>
        <dbReference type="EC" id="2.3.2.27"/>
    </reaction>
</comment>
<dbReference type="EMBL" id="JACGWJ010000025">
    <property type="protein sequence ID" value="KAL0316055.1"/>
    <property type="molecule type" value="Genomic_DNA"/>
</dbReference>
<dbReference type="SUPFAM" id="SSF48371">
    <property type="entry name" value="ARM repeat"/>
    <property type="match status" value="1"/>
</dbReference>
<evidence type="ECO:0000256" key="1">
    <source>
        <dbReference type="ARBA" id="ARBA00000900"/>
    </source>
</evidence>
<comment type="function">
    <text evidence="5">Functions as an E3 ubiquitin ligase.</text>
</comment>
<dbReference type="GO" id="GO:0016567">
    <property type="term" value="P:protein ubiquitination"/>
    <property type="evidence" value="ECO:0007669"/>
    <property type="project" value="UniProtKB-UniRule"/>
</dbReference>
<dbReference type="InterPro" id="IPR016024">
    <property type="entry name" value="ARM-type_fold"/>
</dbReference>
<evidence type="ECO:0000256" key="4">
    <source>
        <dbReference type="ARBA" id="ARBA00022786"/>
    </source>
</evidence>
<evidence type="ECO:0000256" key="5">
    <source>
        <dbReference type="RuleBase" id="RU369093"/>
    </source>
</evidence>
<dbReference type="InterPro" id="IPR011989">
    <property type="entry name" value="ARM-like"/>
</dbReference>
<dbReference type="AlphaFoldDB" id="A0AAW2LA88"/>
<dbReference type="InterPro" id="IPR003613">
    <property type="entry name" value="Ubox_domain"/>
</dbReference>
<dbReference type="GO" id="GO:0061630">
    <property type="term" value="F:ubiquitin protein ligase activity"/>
    <property type="evidence" value="ECO:0007669"/>
    <property type="project" value="UniProtKB-UniRule"/>
</dbReference>